<dbReference type="Proteomes" id="UP000233597">
    <property type="component" value="Unassembled WGS sequence"/>
</dbReference>
<dbReference type="GO" id="GO:0016740">
    <property type="term" value="F:transferase activity"/>
    <property type="evidence" value="ECO:0007669"/>
    <property type="project" value="UniProtKB-KW"/>
</dbReference>
<comment type="caution">
    <text evidence="3">The sequence shown here is derived from an EMBL/GenBank/DDBJ whole genome shotgun (WGS) entry which is preliminary data.</text>
</comment>
<proteinExistence type="predicted"/>
<dbReference type="EMBL" id="NWTK01000023">
    <property type="protein sequence ID" value="PKR48429.1"/>
    <property type="molecule type" value="Genomic_DNA"/>
</dbReference>
<accession>A0A2N3KCX7</accession>
<feature type="domain" description="GST N-terminal" evidence="1">
    <location>
        <begin position="1"/>
        <end position="82"/>
    </location>
</feature>
<dbReference type="InterPro" id="IPR040079">
    <property type="entry name" value="Glutathione_S-Trfase"/>
</dbReference>
<keyword evidence="3" id="KW-0808">Transferase</keyword>
<feature type="domain" description="GST C-terminal" evidence="2">
    <location>
        <begin position="88"/>
        <end position="222"/>
    </location>
</feature>
<evidence type="ECO:0000259" key="2">
    <source>
        <dbReference type="PROSITE" id="PS50405"/>
    </source>
</evidence>
<reference evidence="3 4" key="1">
    <citation type="submission" date="2017-09" db="EMBL/GenBank/DDBJ databases">
        <title>Biodiversity and function of Thalassospira species in the particle-attached aromatic-hydrocarbon-degrading consortia from the surface seawater of the South China Sea.</title>
        <authorList>
            <person name="Dong C."/>
            <person name="Liu R."/>
            <person name="Shao Z."/>
        </authorList>
    </citation>
    <scope>NUCLEOTIDE SEQUENCE [LARGE SCALE GENOMIC DNA]</scope>
    <source>
        <strain evidence="3 4">CSC1P2</strain>
    </source>
</reference>
<dbReference type="InterPro" id="IPR036249">
    <property type="entry name" value="Thioredoxin-like_sf"/>
</dbReference>
<dbReference type="InterPro" id="IPR036282">
    <property type="entry name" value="Glutathione-S-Trfase_C_sf"/>
</dbReference>
<evidence type="ECO:0000259" key="1">
    <source>
        <dbReference type="PROSITE" id="PS50404"/>
    </source>
</evidence>
<organism evidence="3 4">
    <name type="scientific">Thalassospira marina</name>
    <dbReference type="NCBI Taxonomy" id="2048283"/>
    <lineage>
        <taxon>Bacteria</taxon>
        <taxon>Pseudomonadati</taxon>
        <taxon>Pseudomonadota</taxon>
        <taxon>Alphaproteobacteria</taxon>
        <taxon>Rhodospirillales</taxon>
        <taxon>Thalassospiraceae</taxon>
        <taxon>Thalassospira</taxon>
    </lineage>
</organism>
<dbReference type="OrthoDB" id="509852at2"/>
<dbReference type="SFLD" id="SFLDG00358">
    <property type="entry name" value="Main_(cytGST)"/>
    <property type="match status" value="1"/>
</dbReference>
<dbReference type="Gene3D" id="1.20.1050.10">
    <property type="match status" value="1"/>
</dbReference>
<dbReference type="SFLD" id="SFLDS00019">
    <property type="entry name" value="Glutathione_Transferase_(cytos"/>
    <property type="match status" value="1"/>
</dbReference>
<dbReference type="RefSeq" id="WP_101271388.1">
    <property type="nucleotide sequence ID" value="NZ_NWTK01000023.1"/>
</dbReference>
<protein>
    <submittedName>
        <fullName evidence="3">Glutathione S-transferase</fullName>
    </submittedName>
</protein>
<dbReference type="Pfam" id="PF00043">
    <property type="entry name" value="GST_C"/>
    <property type="match status" value="1"/>
</dbReference>
<dbReference type="Gene3D" id="3.40.30.10">
    <property type="entry name" value="Glutaredoxin"/>
    <property type="match status" value="1"/>
</dbReference>
<dbReference type="SUPFAM" id="SSF47616">
    <property type="entry name" value="GST C-terminal domain-like"/>
    <property type="match status" value="1"/>
</dbReference>
<gene>
    <name evidence="3" type="ORF">COO20_24500</name>
</gene>
<evidence type="ECO:0000313" key="3">
    <source>
        <dbReference type="EMBL" id="PKR48429.1"/>
    </source>
</evidence>
<dbReference type="CDD" id="cd00570">
    <property type="entry name" value="GST_N_family"/>
    <property type="match status" value="1"/>
</dbReference>
<dbReference type="Pfam" id="PF13409">
    <property type="entry name" value="GST_N_2"/>
    <property type="match status" value="1"/>
</dbReference>
<dbReference type="SUPFAM" id="SSF52833">
    <property type="entry name" value="Thioredoxin-like"/>
    <property type="match status" value="1"/>
</dbReference>
<dbReference type="PROSITE" id="PS50405">
    <property type="entry name" value="GST_CTER"/>
    <property type="match status" value="1"/>
</dbReference>
<dbReference type="PANTHER" id="PTHR44051:SF8">
    <property type="entry name" value="GLUTATHIONE S-TRANSFERASE GSTA"/>
    <property type="match status" value="1"/>
</dbReference>
<dbReference type="PANTHER" id="PTHR44051">
    <property type="entry name" value="GLUTATHIONE S-TRANSFERASE-RELATED"/>
    <property type="match status" value="1"/>
</dbReference>
<dbReference type="InterPro" id="IPR004045">
    <property type="entry name" value="Glutathione_S-Trfase_N"/>
</dbReference>
<dbReference type="InterPro" id="IPR004046">
    <property type="entry name" value="GST_C"/>
</dbReference>
<dbReference type="AlphaFoldDB" id="A0A2N3KCX7"/>
<evidence type="ECO:0000313" key="4">
    <source>
        <dbReference type="Proteomes" id="UP000233597"/>
    </source>
</evidence>
<name>A0A2N3KCX7_9PROT</name>
<sequence>MAYDFYWISGSPNAWRTMLTLEYKGIAYNSHRLDPSKGEHKSDAYLAINPRGKVPALHTGTTAIHESIAIMAMLEQAHPEKPLFGETADQAGLIWQRIFETLNYTRNPVEDGIVRPLFQGYAQTNRVDIHENAKIVRQSLQWIEDTLAQTRYLAGETLSAADICAITTLKVLERAGQRPDAIELGLNLHDIPKHFPAIGRWFARMEQIPGWDAALPPHWKGL</sequence>
<dbReference type="InterPro" id="IPR010987">
    <property type="entry name" value="Glutathione-S-Trfase_C-like"/>
</dbReference>
<dbReference type="PROSITE" id="PS50404">
    <property type="entry name" value="GST_NTER"/>
    <property type="match status" value="1"/>
</dbReference>